<accession>A0ABV1IHP0</accession>
<keyword evidence="9" id="KW-1185">Reference proteome</keyword>
<feature type="domain" description="Solute-binding protein family 3/N-terminal" evidence="6">
    <location>
        <begin position="55"/>
        <end position="278"/>
    </location>
</feature>
<dbReference type="EMBL" id="JBBNGS010000013">
    <property type="protein sequence ID" value="MEQ2638162.1"/>
    <property type="molecule type" value="Genomic_DNA"/>
</dbReference>
<protein>
    <submittedName>
        <fullName evidence="8">Amino acid ABC transporter substrate-binding protein</fullName>
    </submittedName>
</protein>
<dbReference type="InterPro" id="IPR001320">
    <property type="entry name" value="Iontro_rcpt_C"/>
</dbReference>
<dbReference type="CDD" id="cd13530">
    <property type="entry name" value="PBP2_peptides_like"/>
    <property type="match status" value="1"/>
</dbReference>
<feature type="signal peptide" evidence="5">
    <location>
        <begin position="1"/>
        <end position="24"/>
    </location>
</feature>
<comment type="subcellular location">
    <subcellularLocation>
        <location evidence="1">Cell envelope</location>
    </subcellularLocation>
</comment>
<dbReference type="PROSITE" id="PS01039">
    <property type="entry name" value="SBP_BACTERIAL_3"/>
    <property type="match status" value="1"/>
</dbReference>
<evidence type="ECO:0000313" key="9">
    <source>
        <dbReference type="Proteomes" id="UP001478817"/>
    </source>
</evidence>
<keyword evidence="3 5" id="KW-0732">Signal</keyword>
<feature type="chain" id="PRO_5045570843" evidence="5">
    <location>
        <begin position="25"/>
        <end position="279"/>
    </location>
</feature>
<organism evidence="8 9">
    <name type="scientific">Paratractidigestivibacter faecalis</name>
    <dbReference type="NCBI Taxonomy" id="2292441"/>
    <lineage>
        <taxon>Bacteria</taxon>
        <taxon>Bacillati</taxon>
        <taxon>Actinomycetota</taxon>
        <taxon>Coriobacteriia</taxon>
        <taxon>Coriobacteriales</taxon>
        <taxon>Atopobiaceae</taxon>
        <taxon>Paratractidigestivibacter</taxon>
    </lineage>
</organism>
<dbReference type="RefSeq" id="WP_349182791.1">
    <property type="nucleotide sequence ID" value="NZ_JBBNGS010000013.1"/>
</dbReference>
<sequence>MQMNMNRREFLAAFGTVAAGAVLAGCGNSNATSADSSSDAKSDEKKGMTLIEDGKLTVVAELGFAPFEYMDEKTGEPVGFDVDVINAVAEKMGLAASYLPNQKFDTLVPIIKQGGKADVSIAAITITDERMESVDFSEPYLDSNQAIVVAKGSSETEETLNDASKQVVCQGGTTGDEWIGENLPDAVRVPVDDVTAALTGVQTGLYQAMVVDLPVASYMLAQSFSDLQIVKEIPTGEQYGIAVSKDNPELTQAVNKALEDMKSDGTMKEIETKWFGSEI</sequence>
<dbReference type="PANTHER" id="PTHR35936">
    <property type="entry name" value="MEMBRANE-BOUND LYTIC MUREIN TRANSGLYCOSYLASE F"/>
    <property type="match status" value="1"/>
</dbReference>
<feature type="domain" description="Ionotropic glutamate receptor C-terminal" evidence="7">
    <location>
        <begin position="55"/>
        <end position="277"/>
    </location>
</feature>
<dbReference type="SMART" id="SM00062">
    <property type="entry name" value="PBPb"/>
    <property type="match status" value="1"/>
</dbReference>
<evidence type="ECO:0000259" key="7">
    <source>
        <dbReference type="SMART" id="SM00079"/>
    </source>
</evidence>
<dbReference type="SUPFAM" id="SSF53850">
    <property type="entry name" value="Periplasmic binding protein-like II"/>
    <property type="match status" value="1"/>
</dbReference>
<comment type="caution">
    <text evidence="8">The sequence shown here is derived from an EMBL/GenBank/DDBJ whole genome shotgun (WGS) entry which is preliminary data.</text>
</comment>
<dbReference type="InterPro" id="IPR006311">
    <property type="entry name" value="TAT_signal"/>
</dbReference>
<dbReference type="InterPro" id="IPR001638">
    <property type="entry name" value="Solute-binding_3/MltF_N"/>
</dbReference>
<evidence type="ECO:0000256" key="4">
    <source>
        <dbReference type="RuleBase" id="RU003744"/>
    </source>
</evidence>
<dbReference type="SMART" id="SM00079">
    <property type="entry name" value="PBPe"/>
    <property type="match status" value="1"/>
</dbReference>
<comment type="similarity">
    <text evidence="2 4">Belongs to the bacterial solute-binding protein 3 family.</text>
</comment>
<evidence type="ECO:0000313" key="8">
    <source>
        <dbReference type="EMBL" id="MEQ2638162.1"/>
    </source>
</evidence>
<evidence type="ECO:0000256" key="2">
    <source>
        <dbReference type="ARBA" id="ARBA00010333"/>
    </source>
</evidence>
<evidence type="ECO:0000256" key="5">
    <source>
        <dbReference type="SAM" id="SignalP"/>
    </source>
</evidence>
<dbReference type="Pfam" id="PF00497">
    <property type="entry name" value="SBP_bac_3"/>
    <property type="match status" value="1"/>
</dbReference>
<evidence type="ECO:0000256" key="1">
    <source>
        <dbReference type="ARBA" id="ARBA00004196"/>
    </source>
</evidence>
<dbReference type="InterPro" id="IPR018313">
    <property type="entry name" value="SBP_3_CS"/>
</dbReference>
<dbReference type="PROSITE" id="PS51257">
    <property type="entry name" value="PROKAR_LIPOPROTEIN"/>
    <property type="match status" value="1"/>
</dbReference>
<proteinExistence type="inferred from homology"/>
<dbReference type="Gene3D" id="3.40.190.10">
    <property type="entry name" value="Periplasmic binding protein-like II"/>
    <property type="match status" value="2"/>
</dbReference>
<dbReference type="Proteomes" id="UP001478817">
    <property type="component" value="Unassembled WGS sequence"/>
</dbReference>
<name>A0ABV1IHP0_9ACTN</name>
<evidence type="ECO:0000259" key="6">
    <source>
        <dbReference type="SMART" id="SM00062"/>
    </source>
</evidence>
<reference evidence="8 9" key="1">
    <citation type="submission" date="2024-04" db="EMBL/GenBank/DDBJ databases">
        <title>Human intestinal bacterial collection.</title>
        <authorList>
            <person name="Pauvert C."/>
            <person name="Hitch T.C.A."/>
            <person name="Clavel T."/>
        </authorList>
    </citation>
    <scope>NUCLEOTIDE SEQUENCE [LARGE SCALE GENOMIC DNA]</scope>
    <source>
        <strain evidence="8 9">CLA-AA-H197</strain>
    </source>
</reference>
<evidence type="ECO:0000256" key="3">
    <source>
        <dbReference type="ARBA" id="ARBA00022729"/>
    </source>
</evidence>
<dbReference type="PROSITE" id="PS51318">
    <property type="entry name" value="TAT"/>
    <property type="match status" value="1"/>
</dbReference>
<gene>
    <name evidence="8" type="ORF">AAAT05_07400</name>
</gene>
<dbReference type="PANTHER" id="PTHR35936:SF17">
    <property type="entry name" value="ARGININE-BINDING EXTRACELLULAR PROTEIN ARTP"/>
    <property type="match status" value="1"/>
</dbReference>